<gene>
    <name evidence="3" type="ORF">ZIOFF_005996</name>
</gene>
<reference evidence="3 4" key="1">
    <citation type="submission" date="2020-08" db="EMBL/GenBank/DDBJ databases">
        <title>Plant Genome Project.</title>
        <authorList>
            <person name="Zhang R.-G."/>
        </authorList>
    </citation>
    <scope>NUCLEOTIDE SEQUENCE [LARGE SCALE GENOMIC DNA]</scope>
    <source>
        <tissue evidence="3">Rhizome</tissue>
    </source>
</reference>
<evidence type="ECO:0000313" key="4">
    <source>
        <dbReference type="Proteomes" id="UP000734854"/>
    </source>
</evidence>
<feature type="transmembrane region" description="Helical" evidence="2">
    <location>
        <begin position="138"/>
        <end position="158"/>
    </location>
</feature>
<evidence type="ECO:0000256" key="2">
    <source>
        <dbReference type="SAM" id="Phobius"/>
    </source>
</evidence>
<name>A0A8J5HN67_ZINOF</name>
<proteinExistence type="predicted"/>
<evidence type="ECO:0000313" key="3">
    <source>
        <dbReference type="EMBL" id="KAG6532158.1"/>
    </source>
</evidence>
<dbReference type="AlphaFoldDB" id="A0A8J5HN67"/>
<dbReference type="EMBL" id="JACMSC010000002">
    <property type="protein sequence ID" value="KAG6532158.1"/>
    <property type="molecule type" value="Genomic_DNA"/>
</dbReference>
<dbReference type="Pfam" id="PF20100">
    <property type="entry name" value="DUF6490"/>
    <property type="match status" value="1"/>
</dbReference>
<organism evidence="3 4">
    <name type="scientific">Zingiber officinale</name>
    <name type="common">Ginger</name>
    <name type="synonym">Amomum zingiber</name>
    <dbReference type="NCBI Taxonomy" id="94328"/>
    <lineage>
        <taxon>Eukaryota</taxon>
        <taxon>Viridiplantae</taxon>
        <taxon>Streptophyta</taxon>
        <taxon>Embryophyta</taxon>
        <taxon>Tracheophyta</taxon>
        <taxon>Spermatophyta</taxon>
        <taxon>Magnoliopsida</taxon>
        <taxon>Liliopsida</taxon>
        <taxon>Zingiberales</taxon>
        <taxon>Zingiberaceae</taxon>
        <taxon>Zingiber</taxon>
    </lineage>
</organism>
<evidence type="ECO:0000256" key="1">
    <source>
        <dbReference type="SAM" id="MobiDB-lite"/>
    </source>
</evidence>
<keyword evidence="4" id="KW-1185">Reference proteome</keyword>
<feature type="transmembrane region" description="Helical" evidence="2">
    <location>
        <begin position="44"/>
        <end position="61"/>
    </location>
</feature>
<dbReference type="Proteomes" id="UP000734854">
    <property type="component" value="Unassembled WGS sequence"/>
</dbReference>
<protein>
    <submittedName>
        <fullName evidence="3">Uncharacterized protein</fullName>
    </submittedName>
</protein>
<keyword evidence="2" id="KW-1133">Transmembrane helix</keyword>
<comment type="caution">
    <text evidence="3">The sequence shown here is derived from an EMBL/GenBank/DDBJ whole genome shotgun (WGS) entry which is preliminary data.</text>
</comment>
<dbReference type="InterPro" id="IPR045501">
    <property type="entry name" value="DUF6490"/>
</dbReference>
<feature type="transmembrane region" description="Helical" evidence="2">
    <location>
        <begin position="111"/>
        <end position="132"/>
    </location>
</feature>
<keyword evidence="2" id="KW-0812">Transmembrane</keyword>
<keyword evidence="2" id="KW-0472">Membrane</keyword>
<accession>A0A8J5HN67</accession>
<dbReference type="PANTHER" id="PTHR46610">
    <property type="entry name" value="OS05G0181300 PROTEIN"/>
    <property type="match status" value="1"/>
</dbReference>
<feature type="transmembrane region" description="Helical" evidence="2">
    <location>
        <begin position="73"/>
        <end position="91"/>
    </location>
</feature>
<dbReference type="PANTHER" id="PTHR46610:SF20">
    <property type="entry name" value="OS05G0181300 PROTEIN"/>
    <property type="match status" value="1"/>
</dbReference>
<sequence>MPKRSSIDENENKMDTEAATEIKPKNEFPSEQLDSRSPSWLTRLFNLLPFFTFIFLTVNAVESAYHSRHDPSALVFSAFIYSDLLLLFACLKMFDNLGPDSPPKRKGQLKLAVWVLAAGLNVAFAWRVAAVMPLPLSVMLWLMSGVVTVGGFFGLFIYREDGPVPAYAHVKSTQLTPAENA</sequence>
<feature type="compositionally biased region" description="Basic and acidic residues" evidence="1">
    <location>
        <begin position="1"/>
        <end position="28"/>
    </location>
</feature>
<feature type="region of interest" description="Disordered" evidence="1">
    <location>
        <begin position="1"/>
        <end position="34"/>
    </location>
</feature>